<dbReference type="VEuPathDB" id="FungiDB:PYU1_G001483"/>
<dbReference type="eggNOG" id="ENOG502REFE">
    <property type="taxonomic scope" value="Eukaryota"/>
</dbReference>
<proteinExistence type="predicted"/>
<dbReference type="HOGENOM" id="CLU_071190_1_0_1"/>
<evidence type="ECO:0008006" key="3">
    <source>
        <dbReference type="Google" id="ProtNLM"/>
    </source>
</evidence>
<dbReference type="STRING" id="431595.K3W942"/>
<dbReference type="EnsemblProtists" id="PYU1_T001483">
    <property type="protein sequence ID" value="PYU1_T001483"/>
    <property type="gene ID" value="PYU1_G001483"/>
</dbReference>
<keyword evidence="2" id="KW-1185">Reference proteome</keyword>
<reference evidence="1" key="3">
    <citation type="submission" date="2015-02" db="UniProtKB">
        <authorList>
            <consortium name="EnsemblProtists"/>
        </authorList>
    </citation>
    <scope>IDENTIFICATION</scope>
    <source>
        <strain evidence="1">DAOM BR144</strain>
    </source>
</reference>
<reference evidence="2" key="1">
    <citation type="journal article" date="2010" name="Genome Biol.">
        <title>Genome sequence of the necrotrophic plant pathogen Pythium ultimum reveals original pathogenicity mechanisms and effector repertoire.</title>
        <authorList>
            <person name="Levesque C.A."/>
            <person name="Brouwer H."/>
            <person name="Cano L."/>
            <person name="Hamilton J.P."/>
            <person name="Holt C."/>
            <person name="Huitema E."/>
            <person name="Raffaele S."/>
            <person name="Robideau G.P."/>
            <person name="Thines M."/>
            <person name="Win J."/>
            <person name="Zerillo M.M."/>
            <person name="Beakes G.W."/>
            <person name="Boore J.L."/>
            <person name="Busam D."/>
            <person name="Dumas B."/>
            <person name="Ferriera S."/>
            <person name="Fuerstenberg S.I."/>
            <person name="Gachon C.M."/>
            <person name="Gaulin E."/>
            <person name="Govers F."/>
            <person name="Grenville-Briggs L."/>
            <person name="Horner N."/>
            <person name="Hostetler J."/>
            <person name="Jiang R.H."/>
            <person name="Johnson J."/>
            <person name="Krajaejun T."/>
            <person name="Lin H."/>
            <person name="Meijer H.J."/>
            <person name="Moore B."/>
            <person name="Morris P."/>
            <person name="Phuntmart V."/>
            <person name="Puiu D."/>
            <person name="Shetty J."/>
            <person name="Stajich J.E."/>
            <person name="Tripathy S."/>
            <person name="Wawra S."/>
            <person name="van West P."/>
            <person name="Whitty B.R."/>
            <person name="Coutinho P.M."/>
            <person name="Henrissat B."/>
            <person name="Martin F."/>
            <person name="Thomas P.D."/>
            <person name="Tyler B.M."/>
            <person name="De Vries R.P."/>
            <person name="Kamoun S."/>
            <person name="Yandell M."/>
            <person name="Tisserat N."/>
            <person name="Buell C.R."/>
        </authorList>
    </citation>
    <scope>NUCLEOTIDE SEQUENCE</scope>
    <source>
        <strain evidence="2">DAOM:BR144</strain>
    </source>
</reference>
<dbReference type="InParanoid" id="K3W942"/>
<reference evidence="2" key="2">
    <citation type="submission" date="2010-04" db="EMBL/GenBank/DDBJ databases">
        <authorList>
            <person name="Buell R."/>
            <person name="Hamilton J."/>
            <person name="Hostetler J."/>
        </authorList>
    </citation>
    <scope>NUCLEOTIDE SEQUENCE [LARGE SCALE GENOMIC DNA]</scope>
    <source>
        <strain evidence="2">DAOM:BR144</strain>
    </source>
</reference>
<protein>
    <recommendedName>
        <fullName evidence="3">FZ domain-containing protein</fullName>
    </recommendedName>
</protein>
<dbReference type="OMA" id="LTILCTY"/>
<dbReference type="AlphaFoldDB" id="K3W942"/>
<accession>K3W942</accession>
<sequence>MNGKLFFDPVYGYTRKATTQLEKQGVCEDLDAKTLQLSKFGDQFQFKDTTKCRSLVWNYHCLSWVAAISQRELNGVAVSCVNSTDDSPKPLPPCRSLCVEVADKCVYSHFYRMYLENVCGNVPCVSEEEEHTTANSSSPKKQPDCVKAPWETVPNTTFSRCSIRAYEPPQATAQTILTTTGHAFVVCLHVALWVNSFIN</sequence>
<evidence type="ECO:0000313" key="1">
    <source>
        <dbReference type="EnsemblProtists" id="PYU1_T001483"/>
    </source>
</evidence>
<dbReference type="EMBL" id="GL376626">
    <property type="status" value="NOT_ANNOTATED_CDS"/>
    <property type="molecule type" value="Genomic_DNA"/>
</dbReference>
<name>K3W942_GLOUD</name>
<organism evidence="1 2">
    <name type="scientific">Globisporangium ultimum (strain ATCC 200006 / CBS 805.95 / DAOM BR144)</name>
    <name type="common">Pythium ultimum</name>
    <dbReference type="NCBI Taxonomy" id="431595"/>
    <lineage>
        <taxon>Eukaryota</taxon>
        <taxon>Sar</taxon>
        <taxon>Stramenopiles</taxon>
        <taxon>Oomycota</taxon>
        <taxon>Peronosporomycetes</taxon>
        <taxon>Pythiales</taxon>
        <taxon>Pythiaceae</taxon>
        <taxon>Globisporangium</taxon>
    </lineage>
</organism>
<dbReference type="Proteomes" id="UP000019132">
    <property type="component" value="Unassembled WGS sequence"/>
</dbReference>
<evidence type="ECO:0000313" key="2">
    <source>
        <dbReference type="Proteomes" id="UP000019132"/>
    </source>
</evidence>